<proteinExistence type="inferred from homology"/>
<evidence type="ECO:0000256" key="1">
    <source>
        <dbReference type="ARBA" id="ARBA00006284"/>
    </source>
</evidence>
<dbReference type="Gene3D" id="3.90.1510.10">
    <property type="entry name" value="Glycerate kinase, domain 2"/>
    <property type="match status" value="1"/>
</dbReference>
<sequence length="388" mass="37428">MRVVVAPDSFKGGLSAVAACAAIGAGVRRAVPAAEVVAVPMADGGEGTLDCFLGARGGTPVEAAATDPLGRPVTARYALSGDGTSAVVELAAASGLTLVEDVPPDPLGASSAGTGELIADAVRRGAREVLVCVGGSAGTDGGAGLLRALGLRFLDASGADLPPGGAALARLDRVDDSEVPAEVRATRFRVACDVTNPLVGPSGAAAVFGPQKGATPSQVRELDAALTRFADVLAARSGVRVHDLPGAGAAGGTCGGLVAALGAEPAPGAALVAEAVGLPAALAGADLVITGEGRVDGQSAGGKVVSAVAALARERGVPAVALAGAVAGPLAGLHDLGLTAAFSLADGPRTLDELKAEAAPLLAALADQVTRCFLGPGQETRSEAGPGP</sequence>
<dbReference type="SUPFAM" id="SSF110738">
    <property type="entry name" value="Glycerate kinase I"/>
    <property type="match status" value="1"/>
</dbReference>
<organism evidence="5 6">
    <name type="scientific">Actinomadura graeca</name>
    <dbReference type="NCBI Taxonomy" id="2750812"/>
    <lineage>
        <taxon>Bacteria</taxon>
        <taxon>Bacillati</taxon>
        <taxon>Actinomycetota</taxon>
        <taxon>Actinomycetes</taxon>
        <taxon>Streptosporangiales</taxon>
        <taxon>Thermomonosporaceae</taxon>
        <taxon>Actinomadura</taxon>
    </lineage>
</organism>
<dbReference type="NCBIfam" id="TIGR00045">
    <property type="entry name" value="glycerate kinase"/>
    <property type="match status" value="1"/>
</dbReference>
<dbReference type="PIRSF" id="PIRSF006078">
    <property type="entry name" value="GlxK"/>
    <property type="match status" value="1"/>
</dbReference>
<gene>
    <name evidence="5" type="ORF">AGRA3207_000581</name>
</gene>
<comment type="similarity">
    <text evidence="1 4">Belongs to the glycerate kinase type-1 family.</text>
</comment>
<protein>
    <submittedName>
        <fullName evidence="5">Glycerate kinase</fullName>
    </submittedName>
</protein>
<dbReference type="Gene3D" id="3.40.50.10350">
    <property type="entry name" value="Glycerate kinase, domain 1"/>
    <property type="match status" value="1"/>
</dbReference>
<dbReference type="PANTHER" id="PTHR21599">
    <property type="entry name" value="GLYCERATE KINASE"/>
    <property type="match status" value="1"/>
</dbReference>
<dbReference type="InterPro" id="IPR018193">
    <property type="entry name" value="Glyc_kinase_flavodox-like_fold"/>
</dbReference>
<keyword evidence="6" id="KW-1185">Reference proteome</keyword>
<dbReference type="Pfam" id="PF02595">
    <property type="entry name" value="Gly_kinase"/>
    <property type="match status" value="1"/>
</dbReference>
<evidence type="ECO:0000313" key="6">
    <source>
        <dbReference type="Proteomes" id="UP001049518"/>
    </source>
</evidence>
<dbReference type="GO" id="GO:0016301">
    <property type="term" value="F:kinase activity"/>
    <property type="evidence" value="ECO:0007669"/>
    <property type="project" value="UniProtKB-KW"/>
</dbReference>
<dbReference type="InterPro" id="IPR036129">
    <property type="entry name" value="Glycerate_kinase_sf"/>
</dbReference>
<evidence type="ECO:0000256" key="4">
    <source>
        <dbReference type="PIRNR" id="PIRNR006078"/>
    </source>
</evidence>
<evidence type="ECO:0000256" key="2">
    <source>
        <dbReference type="ARBA" id="ARBA00022679"/>
    </source>
</evidence>
<keyword evidence="3 4" id="KW-0418">Kinase</keyword>
<dbReference type="PANTHER" id="PTHR21599:SF0">
    <property type="entry name" value="GLYCERATE KINASE"/>
    <property type="match status" value="1"/>
</dbReference>
<name>A0ABX8QNK7_9ACTN</name>
<evidence type="ECO:0000256" key="3">
    <source>
        <dbReference type="ARBA" id="ARBA00022777"/>
    </source>
</evidence>
<dbReference type="Proteomes" id="UP001049518">
    <property type="component" value="Chromosome"/>
</dbReference>
<dbReference type="EMBL" id="CP059572">
    <property type="protein sequence ID" value="QXJ19961.1"/>
    <property type="molecule type" value="Genomic_DNA"/>
</dbReference>
<dbReference type="InterPro" id="IPR018197">
    <property type="entry name" value="Glycerate_kinase_RE-like"/>
</dbReference>
<evidence type="ECO:0000313" key="5">
    <source>
        <dbReference type="EMBL" id="QXJ19961.1"/>
    </source>
</evidence>
<reference evidence="5" key="1">
    <citation type="submission" date="2020-07" db="EMBL/GenBank/DDBJ databases">
        <authorList>
            <person name="Tarantini F.S."/>
            <person name="Hong K.W."/>
            <person name="Chan K.G."/>
        </authorList>
    </citation>
    <scope>NUCLEOTIDE SEQUENCE</scope>
    <source>
        <strain evidence="5">32-07</strain>
    </source>
</reference>
<accession>A0ABX8QNK7</accession>
<dbReference type="InterPro" id="IPR004381">
    <property type="entry name" value="Glycerate_kinase"/>
</dbReference>
<keyword evidence="2 4" id="KW-0808">Transferase</keyword>
<dbReference type="RefSeq" id="WP_231333001.1">
    <property type="nucleotide sequence ID" value="NZ_CP059572.1"/>
</dbReference>